<name>A0ABM9JEL5_9RALS</name>
<accession>A0ABM9JEL5</accession>
<feature type="signal peptide" evidence="1">
    <location>
        <begin position="1"/>
        <end position="44"/>
    </location>
</feature>
<keyword evidence="1" id="KW-0732">Signal</keyword>
<feature type="chain" id="PRO_5047198059" evidence="1">
    <location>
        <begin position="45"/>
        <end position="262"/>
    </location>
</feature>
<reference evidence="2 3" key="1">
    <citation type="submission" date="2023-07" db="EMBL/GenBank/DDBJ databases">
        <authorList>
            <person name="Peeters C."/>
        </authorList>
    </citation>
    <scope>NUCLEOTIDE SEQUENCE [LARGE SCALE GENOMIC DNA]</scope>
    <source>
        <strain evidence="2 3">LMG 7141</strain>
    </source>
</reference>
<protein>
    <submittedName>
        <fullName evidence="2">Uncharacterized protein</fullName>
    </submittedName>
</protein>
<keyword evidence="3" id="KW-1185">Reference proteome</keyword>
<evidence type="ECO:0000313" key="3">
    <source>
        <dbReference type="Proteomes" id="UP001189616"/>
    </source>
</evidence>
<dbReference type="Proteomes" id="UP001189616">
    <property type="component" value="Unassembled WGS sequence"/>
</dbReference>
<proteinExistence type="predicted"/>
<organism evidence="2 3">
    <name type="scientific">Ralstonia condita</name>
    <dbReference type="NCBI Taxonomy" id="3058600"/>
    <lineage>
        <taxon>Bacteria</taxon>
        <taxon>Pseudomonadati</taxon>
        <taxon>Pseudomonadota</taxon>
        <taxon>Betaproteobacteria</taxon>
        <taxon>Burkholderiales</taxon>
        <taxon>Burkholderiaceae</taxon>
        <taxon>Ralstonia</taxon>
    </lineage>
</organism>
<sequence length="262" mass="27869">MWCLPIDWGNSMANTLRDRIAQPSILFCWLTVLGCLSATGLAHAASSAASQCARMPLRPDVGAWISQDTVVDGMPLAVMTVSYRNTPGDVVRRYKAYWDDAGIPSRGVHNHKGWIVTATDGECSYVLQMPAQPDPRGMAAGVYSAMRLRKMDTPTDVGSAALPLPLGGKVLSDVVSRDPMAVGRTVVVQLSGSAARARDSYLANVQAAGWRVLSSAQALGKSTGTGRRGYGMALQKEGYKLDAAFVPNGASTQAVLNLSRQL</sequence>
<evidence type="ECO:0000313" key="2">
    <source>
        <dbReference type="EMBL" id="CAJ0790946.1"/>
    </source>
</evidence>
<dbReference type="EMBL" id="CATYWO010000003">
    <property type="protein sequence ID" value="CAJ0790946.1"/>
    <property type="molecule type" value="Genomic_DNA"/>
</dbReference>
<gene>
    <name evidence="2" type="ORF">LMG7141_02440</name>
</gene>
<evidence type="ECO:0000256" key="1">
    <source>
        <dbReference type="SAM" id="SignalP"/>
    </source>
</evidence>
<comment type="caution">
    <text evidence="2">The sequence shown here is derived from an EMBL/GenBank/DDBJ whole genome shotgun (WGS) entry which is preliminary data.</text>
</comment>